<dbReference type="InterPro" id="IPR050298">
    <property type="entry name" value="Gram-neg_bact_OMP"/>
</dbReference>
<proteinExistence type="predicted"/>
<dbReference type="SUPFAM" id="SSF56935">
    <property type="entry name" value="Porins"/>
    <property type="match status" value="1"/>
</dbReference>
<name>A0A5Q6PHM3_VIBCL</name>
<evidence type="ECO:0000256" key="1">
    <source>
        <dbReference type="ARBA" id="ARBA00004571"/>
    </source>
</evidence>
<dbReference type="InterPro" id="IPR001702">
    <property type="entry name" value="Porin_Gram-ve"/>
</dbReference>
<dbReference type="InterPro" id="IPR033900">
    <property type="entry name" value="Gram_neg_porin_domain"/>
</dbReference>
<protein>
    <submittedName>
        <fullName evidence="5">Porin</fullName>
    </submittedName>
</protein>
<sequence length="374" mass="41130">MDKMFKRTLLGAAVAMAAVGVQAAQLTDNVQLYGQAAGNLYFESKGDSAKDDTVGVEIESRIGLRGTQSFNNFGPDFVWQIETSNAYNGDTGGQFGGRDTYLGLAFDGVGTVKVGRQLVSIYDYVDWPHSNPGLGNVFDWHNALSVNDKGEIVGYGYQDRADHVIRFDSADYSGFKYSLSASKMNESTDNAVVSFALAYNAERFGIHGGAYLGSKEETKTAAKAGYWELKIKNDGTYGSEWVKPTAASTSESQAAYYLVGGNFSITDKLSLTAAWKHMTNEVDNVERKQDAYSATLAYWATSEWLFKAGYAATTKVKFGDETKADTDSQAITARALYVLDPSAVMYFDIRNYDMMGSKETDDQTRFLLGMEYYF</sequence>
<keyword evidence="2 4" id="KW-0732">Signal</keyword>
<comment type="caution">
    <text evidence="5">The sequence shown here is derived from an EMBL/GenBank/DDBJ whole genome shotgun (WGS) entry which is preliminary data.</text>
</comment>
<keyword evidence="3" id="KW-0472">Membrane</keyword>
<evidence type="ECO:0000313" key="6">
    <source>
        <dbReference type="Proteomes" id="UP000323225"/>
    </source>
</evidence>
<dbReference type="Proteomes" id="UP000323225">
    <property type="component" value="Unassembled WGS sequence"/>
</dbReference>
<dbReference type="Pfam" id="PF00267">
    <property type="entry name" value="Porin_1"/>
    <property type="match status" value="1"/>
</dbReference>
<gene>
    <name evidence="5" type="ORF">F0M16_13115</name>
</gene>
<dbReference type="GO" id="GO:0009279">
    <property type="term" value="C:cell outer membrane"/>
    <property type="evidence" value="ECO:0007669"/>
    <property type="project" value="UniProtKB-SubCell"/>
</dbReference>
<dbReference type="RefSeq" id="WP_149609061.1">
    <property type="nucleotide sequence ID" value="NZ_JARYMY010000005.1"/>
</dbReference>
<feature type="chain" id="PRO_5030790172" evidence="4">
    <location>
        <begin position="24"/>
        <end position="374"/>
    </location>
</feature>
<dbReference type="GO" id="GO:0015288">
    <property type="term" value="F:porin activity"/>
    <property type="evidence" value="ECO:0007669"/>
    <property type="project" value="InterPro"/>
</dbReference>
<feature type="signal peptide" evidence="4">
    <location>
        <begin position="1"/>
        <end position="23"/>
    </location>
</feature>
<accession>A0A5Q6PHM3</accession>
<reference evidence="5 6" key="1">
    <citation type="submission" date="2019-09" db="EMBL/GenBank/DDBJ databases">
        <authorList>
            <person name="Kritzky A."/>
            <person name="Schelkanova E.Y."/>
            <person name="Alkhova Z.V."/>
            <person name="Smirnova N.I."/>
        </authorList>
    </citation>
    <scope>NUCLEOTIDE SEQUENCE [LARGE SCALE GENOMIC DNA]</scope>
    <source>
        <strain evidence="5 6">M1526</strain>
    </source>
</reference>
<evidence type="ECO:0000256" key="4">
    <source>
        <dbReference type="SAM" id="SignalP"/>
    </source>
</evidence>
<dbReference type="GO" id="GO:0034220">
    <property type="term" value="P:monoatomic ion transmembrane transport"/>
    <property type="evidence" value="ECO:0007669"/>
    <property type="project" value="InterPro"/>
</dbReference>
<evidence type="ECO:0000313" key="5">
    <source>
        <dbReference type="EMBL" id="KAA1254341.1"/>
    </source>
</evidence>
<dbReference type="Gene3D" id="2.40.160.10">
    <property type="entry name" value="Porin"/>
    <property type="match status" value="1"/>
</dbReference>
<dbReference type="CDD" id="cd00342">
    <property type="entry name" value="gram_neg_porins"/>
    <property type="match status" value="1"/>
</dbReference>
<comment type="subcellular location">
    <subcellularLocation>
        <location evidence="1">Cell outer membrane</location>
        <topology evidence="1">Multi-pass membrane protein</topology>
    </subcellularLocation>
</comment>
<evidence type="ECO:0000256" key="3">
    <source>
        <dbReference type="ARBA" id="ARBA00023136"/>
    </source>
</evidence>
<dbReference type="PANTHER" id="PTHR34501">
    <property type="entry name" value="PROTEIN YDDL-RELATED"/>
    <property type="match status" value="1"/>
</dbReference>
<dbReference type="AlphaFoldDB" id="A0A5Q6PHM3"/>
<dbReference type="PANTHER" id="PTHR34501:SF2">
    <property type="entry name" value="OUTER MEMBRANE PORIN F-RELATED"/>
    <property type="match status" value="1"/>
</dbReference>
<dbReference type="InterPro" id="IPR023614">
    <property type="entry name" value="Porin_dom_sf"/>
</dbReference>
<organism evidence="5 6">
    <name type="scientific">Vibrio cholerae</name>
    <dbReference type="NCBI Taxonomy" id="666"/>
    <lineage>
        <taxon>Bacteria</taxon>
        <taxon>Pseudomonadati</taxon>
        <taxon>Pseudomonadota</taxon>
        <taxon>Gammaproteobacteria</taxon>
        <taxon>Vibrionales</taxon>
        <taxon>Vibrionaceae</taxon>
        <taxon>Vibrio</taxon>
    </lineage>
</organism>
<evidence type="ECO:0000256" key="2">
    <source>
        <dbReference type="ARBA" id="ARBA00022729"/>
    </source>
</evidence>
<dbReference type="EMBL" id="VUAA01000013">
    <property type="protein sequence ID" value="KAA1254341.1"/>
    <property type="molecule type" value="Genomic_DNA"/>
</dbReference>